<proteinExistence type="predicted"/>
<keyword evidence="3" id="KW-1015">Disulfide bond</keyword>
<dbReference type="Proteomes" id="UP000293347">
    <property type="component" value="Unassembled WGS sequence"/>
</dbReference>
<comment type="caution">
    <text evidence="7">The sequence shown here is derived from an EMBL/GenBank/DDBJ whole genome shotgun (WGS) entry which is preliminary data.</text>
</comment>
<evidence type="ECO:0000256" key="5">
    <source>
        <dbReference type="SAM" id="SignalP"/>
    </source>
</evidence>
<dbReference type="InterPro" id="IPR036249">
    <property type="entry name" value="Thioredoxin-like_sf"/>
</dbReference>
<evidence type="ECO:0000256" key="1">
    <source>
        <dbReference type="ARBA" id="ARBA00004196"/>
    </source>
</evidence>
<evidence type="ECO:0000256" key="4">
    <source>
        <dbReference type="ARBA" id="ARBA00023284"/>
    </source>
</evidence>
<keyword evidence="5" id="KW-0732">Signal</keyword>
<dbReference type="PANTHER" id="PTHR42852:SF6">
    <property type="entry name" value="THIOL:DISULFIDE INTERCHANGE PROTEIN DSBE"/>
    <property type="match status" value="1"/>
</dbReference>
<dbReference type="PANTHER" id="PTHR42852">
    <property type="entry name" value="THIOL:DISULFIDE INTERCHANGE PROTEIN DSBE"/>
    <property type="match status" value="1"/>
</dbReference>
<dbReference type="EMBL" id="SJSL01000001">
    <property type="protein sequence ID" value="TCD03509.1"/>
    <property type="molecule type" value="Genomic_DNA"/>
</dbReference>
<dbReference type="GO" id="GO:0030313">
    <property type="term" value="C:cell envelope"/>
    <property type="evidence" value="ECO:0007669"/>
    <property type="project" value="UniProtKB-SubCell"/>
</dbReference>
<organism evidence="7 8">
    <name type="scientific">Pedobacter psychroterrae</name>
    <dbReference type="NCBI Taxonomy" id="2530453"/>
    <lineage>
        <taxon>Bacteria</taxon>
        <taxon>Pseudomonadati</taxon>
        <taxon>Bacteroidota</taxon>
        <taxon>Sphingobacteriia</taxon>
        <taxon>Sphingobacteriales</taxon>
        <taxon>Sphingobacteriaceae</taxon>
        <taxon>Pedobacter</taxon>
    </lineage>
</organism>
<dbReference type="PROSITE" id="PS00194">
    <property type="entry name" value="THIOREDOXIN_1"/>
    <property type="match status" value="1"/>
</dbReference>
<dbReference type="OrthoDB" id="1095575at2"/>
<keyword evidence="4" id="KW-0676">Redox-active center</keyword>
<name>A0A4R0NTL8_9SPHI</name>
<protein>
    <submittedName>
        <fullName evidence="7">TlpA family protein disulfide reductase</fullName>
    </submittedName>
</protein>
<accession>A0A4R0NTL8</accession>
<keyword evidence="2" id="KW-0201">Cytochrome c-type biogenesis</keyword>
<dbReference type="InterPro" id="IPR013766">
    <property type="entry name" value="Thioredoxin_domain"/>
</dbReference>
<feature type="chain" id="PRO_5021009830" evidence="5">
    <location>
        <begin position="22"/>
        <end position="463"/>
    </location>
</feature>
<feature type="signal peptide" evidence="5">
    <location>
        <begin position="1"/>
        <end position="21"/>
    </location>
</feature>
<evidence type="ECO:0000313" key="7">
    <source>
        <dbReference type="EMBL" id="TCD03509.1"/>
    </source>
</evidence>
<dbReference type="Pfam" id="PF08534">
    <property type="entry name" value="Redoxin"/>
    <property type="match status" value="1"/>
</dbReference>
<dbReference type="GO" id="GO:0017004">
    <property type="term" value="P:cytochrome complex assembly"/>
    <property type="evidence" value="ECO:0007669"/>
    <property type="project" value="UniProtKB-KW"/>
</dbReference>
<dbReference type="InterPro" id="IPR013740">
    <property type="entry name" value="Redoxin"/>
</dbReference>
<dbReference type="Gene3D" id="3.40.30.10">
    <property type="entry name" value="Glutaredoxin"/>
    <property type="match status" value="1"/>
</dbReference>
<evidence type="ECO:0000256" key="2">
    <source>
        <dbReference type="ARBA" id="ARBA00022748"/>
    </source>
</evidence>
<sequence length="463" mass="52093">MILKKIYSSAMLLLATLPLLAQLPVEINGQLNKERKSPLKLFKIVEGKPLEIAVSTPGDKGRFGFLFYPEYEGFYLVGTGAINNPADSYKFYFKPGDKLSLSISDSSYVLNGNRNSKENVVMAQWHDLVFPLEQKSINFFRVNSTFIDFFPELEDIVAKSKIFLNGKKTGNAKFDKVMIENIKWDMAHYAVSFLNTPRTAHPSVEEYSPYYTTLTTQGFAKNALEVYQQPWGARILAGLVMVNMRLQNVKFTPGLEGLKNALSFIPNDTLKGDAVLENAMRYKNYTDYKELMEVYGKYILTAAQKKRNLDIATPLLTLKPGDDAYAFAYPDKEGKTVSMASLRGKVVLVDVWATWCGPCKAEIPHLKKLEKEMEGKDVEIISLSTDALKDKEKWLKMIKDENLGGTQLFAGGPGNEFSQYYKVNSIPRFLVFDQKGKIVSVDSPRPSNPALKALLEKTLTAKQ</sequence>
<feature type="domain" description="Thioredoxin" evidence="6">
    <location>
        <begin position="318"/>
        <end position="463"/>
    </location>
</feature>
<dbReference type="SUPFAM" id="SSF52833">
    <property type="entry name" value="Thioredoxin-like"/>
    <property type="match status" value="1"/>
</dbReference>
<evidence type="ECO:0000259" key="6">
    <source>
        <dbReference type="PROSITE" id="PS51352"/>
    </source>
</evidence>
<gene>
    <name evidence="7" type="ORF">EZ437_05965</name>
</gene>
<dbReference type="InterPro" id="IPR017937">
    <property type="entry name" value="Thioredoxin_CS"/>
</dbReference>
<dbReference type="CDD" id="cd02966">
    <property type="entry name" value="TlpA_like_family"/>
    <property type="match status" value="1"/>
</dbReference>
<comment type="subcellular location">
    <subcellularLocation>
        <location evidence="1">Cell envelope</location>
    </subcellularLocation>
</comment>
<dbReference type="InterPro" id="IPR050553">
    <property type="entry name" value="Thioredoxin_ResA/DsbE_sf"/>
</dbReference>
<keyword evidence="8" id="KW-1185">Reference proteome</keyword>
<dbReference type="RefSeq" id="WP_131594201.1">
    <property type="nucleotide sequence ID" value="NZ_SJSL01000001.1"/>
</dbReference>
<dbReference type="GO" id="GO:0016491">
    <property type="term" value="F:oxidoreductase activity"/>
    <property type="evidence" value="ECO:0007669"/>
    <property type="project" value="InterPro"/>
</dbReference>
<evidence type="ECO:0000313" key="8">
    <source>
        <dbReference type="Proteomes" id="UP000293347"/>
    </source>
</evidence>
<dbReference type="AlphaFoldDB" id="A0A4R0NTL8"/>
<evidence type="ECO:0000256" key="3">
    <source>
        <dbReference type="ARBA" id="ARBA00023157"/>
    </source>
</evidence>
<dbReference type="PROSITE" id="PS51352">
    <property type="entry name" value="THIOREDOXIN_2"/>
    <property type="match status" value="1"/>
</dbReference>
<reference evidence="7 8" key="1">
    <citation type="submission" date="2019-02" db="EMBL/GenBank/DDBJ databases">
        <title>Pedobacter sp. RP-1-14 sp. nov., isolated from Arctic soil.</title>
        <authorList>
            <person name="Dahal R.H."/>
        </authorList>
    </citation>
    <scope>NUCLEOTIDE SEQUENCE [LARGE SCALE GENOMIC DNA]</scope>
    <source>
        <strain evidence="7 8">RP-1-14</strain>
    </source>
</reference>